<organism evidence="1 2">
    <name type="scientific">Carya illinoinensis</name>
    <name type="common">Pecan</name>
    <dbReference type="NCBI Taxonomy" id="32201"/>
    <lineage>
        <taxon>Eukaryota</taxon>
        <taxon>Viridiplantae</taxon>
        <taxon>Streptophyta</taxon>
        <taxon>Embryophyta</taxon>
        <taxon>Tracheophyta</taxon>
        <taxon>Spermatophyta</taxon>
        <taxon>Magnoliopsida</taxon>
        <taxon>eudicotyledons</taxon>
        <taxon>Gunneridae</taxon>
        <taxon>Pentapetalae</taxon>
        <taxon>rosids</taxon>
        <taxon>fabids</taxon>
        <taxon>Fagales</taxon>
        <taxon>Juglandaceae</taxon>
        <taxon>Carya</taxon>
    </lineage>
</organism>
<sequence length="70" mass="8187">MYLSVSLYEYDLAFSHIFDRCCRRLLATVFSSTPWLKAYTGGGSHYPLWMPYTSSSHPKRTLVCMMRLIE</sequence>
<proteinExistence type="predicted"/>
<dbReference type="AlphaFoldDB" id="A0A922E636"/>
<evidence type="ECO:0000313" key="1">
    <source>
        <dbReference type="EMBL" id="KAG6696375.1"/>
    </source>
</evidence>
<dbReference type="Proteomes" id="UP000811246">
    <property type="component" value="Chromosome 9"/>
</dbReference>
<dbReference type="EMBL" id="CM031833">
    <property type="protein sequence ID" value="KAG6696375.1"/>
    <property type="molecule type" value="Genomic_DNA"/>
</dbReference>
<gene>
    <name evidence="1" type="ORF">I3842_09G145000</name>
</gene>
<comment type="caution">
    <text evidence="1">The sequence shown here is derived from an EMBL/GenBank/DDBJ whole genome shotgun (WGS) entry which is preliminary data.</text>
</comment>
<evidence type="ECO:0000313" key="2">
    <source>
        <dbReference type="Proteomes" id="UP000811246"/>
    </source>
</evidence>
<accession>A0A922E636</accession>
<name>A0A922E636_CARIL</name>
<reference evidence="1" key="1">
    <citation type="submission" date="2021-01" db="EMBL/GenBank/DDBJ databases">
        <authorList>
            <person name="Lovell J.T."/>
            <person name="Bentley N."/>
            <person name="Bhattarai G."/>
            <person name="Jenkins J.W."/>
            <person name="Sreedasyam A."/>
            <person name="Alarcon Y."/>
            <person name="Bock C."/>
            <person name="Boston L."/>
            <person name="Carlson J."/>
            <person name="Cervantes K."/>
            <person name="Clermont K."/>
            <person name="Krom N."/>
            <person name="Kubenka K."/>
            <person name="Mamidi S."/>
            <person name="Mattison C."/>
            <person name="Monteros M."/>
            <person name="Pisani C."/>
            <person name="Plott C."/>
            <person name="Rajasekar S."/>
            <person name="Rhein H.S."/>
            <person name="Rohla C."/>
            <person name="Song M."/>
            <person name="Hilaire R.S."/>
            <person name="Shu S."/>
            <person name="Wells L."/>
            <person name="Wang X."/>
            <person name="Webber J."/>
            <person name="Heerema R.J."/>
            <person name="Klein P."/>
            <person name="Conner P."/>
            <person name="Grauke L."/>
            <person name="Grimwood J."/>
            <person name="Schmutz J."/>
            <person name="Randall J.J."/>
        </authorList>
    </citation>
    <scope>NUCLEOTIDE SEQUENCE</scope>
    <source>
        <tissue evidence="1">Leaf</tissue>
    </source>
</reference>
<protein>
    <submittedName>
        <fullName evidence="1">Uncharacterized protein</fullName>
    </submittedName>
</protein>